<dbReference type="InterPro" id="IPR007848">
    <property type="entry name" value="Small_mtfrase_dom"/>
</dbReference>
<feature type="domain" description="Methyltransferase small" evidence="1">
    <location>
        <begin position="39"/>
        <end position="126"/>
    </location>
</feature>
<dbReference type="SUPFAM" id="SSF53335">
    <property type="entry name" value="S-adenosyl-L-methionine-dependent methyltransferases"/>
    <property type="match status" value="1"/>
</dbReference>
<dbReference type="GO" id="GO:0008757">
    <property type="term" value="F:S-adenosylmethionine-dependent methyltransferase activity"/>
    <property type="evidence" value="ECO:0007669"/>
    <property type="project" value="UniProtKB-ARBA"/>
</dbReference>
<keyword evidence="2" id="KW-0489">Methyltransferase</keyword>
<dbReference type="EMBL" id="QUAH01000004">
    <property type="protein sequence ID" value="RFT16187.1"/>
    <property type="molecule type" value="Genomic_DNA"/>
</dbReference>
<dbReference type="AlphaFoldDB" id="A0A3E2BNH8"/>
<keyword evidence="2" id="KW-0808">Transferase</keyword>
<name>A0A3E2BNH8_9BACT</name>
<dbReference type="Pfam" id="PF05175">
    <property type="entry name" value="MTS"/>
    <property type="match status" value="1"/>
</dbReference>
<gene>
    <name evidence="2" type="ORF">OP8BY_1791</name>
</gene>
<protein>
    <submittedName>
        <fullName evidence="2">tRNA (Adenine37-N(6))-methyltransferase TrmN6</fullName>
    </submittedName>
</protein>
<dbReference type="CDD" id="cd02440">
    <property type="entry name" value="AdoMet_MTases"/>
    <property type="match status" value="1"/>
</dbReference>
<dbReference type="InterPro" id="IPR050210">
    <property type="entry name" value="tRNA_Adenine-N(6)_MTase"/>
</dbReference>
<dbReference type="GO" id="GO:0008170">
    <property type="term" value="F:N-methyltransferase activity"/>
    <property type="evidence" value="ECO:0007669"/>
    <property type="project" value="UniProtKB-ARBA"/>
</dbReference>
<evidence type="ECO:0000313" key="2">
    <source>
        <dbReference type="EMBL" id="RFT16187.1"/>
    </source>
</evidence>
<dbReference type="PANTHER" id="PTHR47739">
    <property type="entry name" value="TRNA1(VAL) (ADENINE(37)-N6)-METHYLTRANSFERASE"/>
    <property type="match status" value="1"/>
</dbReference>
<evidence type="ECO:0000313" key="3">
    <source>
        <dbReference type="Proteomes" id="UP000257323"/>
    </source>
</evidence>
<dbReference type="Proteomes" id="UP000257323">
    <property type="component" value="Unassembled WGS sequence"/>
</dbReference>
<dbReference type="PANTHER" id="PTHR47739:SF1">
    <property type="entry name" value="TRNA1(VAL) (ADENINE(37)-N6)-METHYLTRANSFERASE"/>
    <property type="match status" value="1"/>
</dbReference>
<accession>A0A3E2BNH8</accession>
<dbReference type="GO" id="GO:0003676">
    <property type="term" value="F:nucleic acid binding"/>
    <property type="evidence" value="ECO:0007669"/>
    <property type="project" value="InterPro"/>
</dbReference>
<evidence type="ECO:0000259" key="1">
    <source>
        <dbReference type="Pfam" id="PF05175"/>
    </source>
</evidence>
<dbReference type="InterPro" id="IPR002052">
    <property type="entry name" value="DNA_methylase_N6_adenine_CS"/>
</dbReference>
<proteinExistence type="predicted"/>
<organism evidence="2 3">
    <name type="scientific">Candidatus Saccharicenans subterraneus</name>
    <dbReference type="NCBI Taxonomy" id="2508984"/>
    <lineage>
        <taxon>Bacteria</taxon>
        <taxon>Candidatus Aminicenantota</taxon>
        <taxon>Candidatus Aminicenantia</taxon>
        <taxon>Candidatus Aminicenantales</taxon>
        <taxon>Candidatus Saccharicenantaceae</taxon>
        <taxon>Candidatus Saccharicenans</taxon>
    </lineage>
</organism>
<reference evidence="2 3" key="1">
    <citation type="submission" date="2018-08" db="EMBL/GenBank/DDBJ databases">
        <title>Genome analysis of the thermophilic bacterium of the candidate phylum Aminicenantes from deep subsurface aquifer revealed its physiology and ecological role.</title>
        <authorList>
            <person name="Kadnikov V.V."/>
            <person name="Mardanov A.V."/>
            <person name="Beletsky A.V."/>
            <person name="Karnachuk O.V."/>
            <person name="Ravin N.V."/>
        </authorList>
    </citation>
    <scope>NUCLEOTIDE SEQUENCE [LARGE SCALE GENOMIC DNA]</scope>
    <source>
        <strain evidence="2">BY38</strain>
    </source>
</reference>
<dbReference type="InterPro" id="IPR029063">
    <property type="entry name" value="SAM-dependent_MTases_sf"/>
</dbReference>
<dbReference type="GO" id="GO:0032259">
    <property type="term" value="P:methylation"/>
    <property type="evidence" value="ECO:0007669"/>
    <property type="project" value="UniProtKB-KW"/>
</dbReference>
<dbReference type="Gene3D" id="3.40.50.150">
    <property type="entry name" value="Vaccinia Virus protein VP39"/>
    <property type="match status" value="1"/>
</dbReference>
<dbReference type="PROSITE" id="PS00092">
    <property type="entry name" value="N6_MTASE"/>
    <property type="match status" value="1"/>
</dbReference>
<comment type="caution">
    <text evidence="2">The sequence shown here is derived from an EMBL/GenBank/DDBJ whole genome shotgun (WGS) entry which is preliminary data.</text>
</comment>
<sequence length="249" mass="28493">MIEFDPGIRPDESLDTFYRGRILVLQRKNGFRFSLDAPLLADFITTREGEELLEVGTGCGIISLLLSLKPFKHILALEVQPVLVELARRNILLNNLEGRVTVLQKDFRQYQPNRKFDVIFSNPPYIRRNSGFLSPSEEKNIAKHELLCSLEELLSFTRNWLKETGRAYFIFPGSRRAEFEGELERQGLKLKTGRSVYPRANEPANFFLAECGFSDLGYRDIPPLILYGPDGKYTREAEEIFAGRAGREG</sequence>